<feature type="region of interest" description="Disordered" evidence="1">
    <location>
        <begin position="278"/>
        <end position="303"/>
    </location>
</feature>
<feature type="compositionally biased region" description="Basic and acidic residues" evidence="1">
    <location>
        <begin position="58"/>
        <end position="68"/>
    </location>
</feature>
<dbReference type="Proteomes" id="UP000603453">
    <property type="component" value="Unassembled WGS sequence"/>
</dbReference>
<feature type="compositionally biased region" description="Basic and acidic residues" evidence="1">
    <location>
        <begin position="8"/>
        <end position="18"/>
    </location>
</feature>
<dbReference type="PANTHER" id="PTHR34117">
    <property type="entry name" value="STYLE CELL-CYCLE INHIBITOR 1"/>
    <property type="match status" value="1"/>
</dbReference>
<dbReference type="PANTHER" id="PTHR34117:SF1">
    <property type="entry name" value="STYLE CELL-CYCLE INHIBITOR 1"/>
    <property type="match status" value="1"/>
</dbReference>
<feature type="compositionally biased region" description="Low complexity" evidence="1">
    <location>
        <begin position="21"/>
        <end position="44"/>
    </location>
</feature>
<evidence type="ECO:0000256" key="1">
    <source>
        <dbReference type="SAM" id="MobiDB-lite"/>
    </source>
</evidence>
<reference evidence="2" key="1">
    <citation type="submission" date="2020-12" db="EMBL/GenBank/DDBJ databases">
        <title>Metabolic potential, ecology and presence of endohyphal bacteria is reflected in genomic diversity of Mucoromycotina.</title>
        <authorList>
            <person name="Muszewska A."/>
            <person name="Okrasinska A."/>
            <person name="Steczkiewicz K."/>
            <person name="Drgas O."/>
            <person name="Orlowska M."/>
            <person name="Perlinska-Lenart U."/>
            <person name="Aleksandrzak-Piekarczyk T."/>
            <person name="Szatraj K."/>
            <person name="Zielenkiewicz U."/>
            <person name="Pilsyk S."/>
            <person name="Malc E."/>
            <person name="Mieczkowski P."/>
            <person name="Kruszewska J.S."/>
            <person name="Biernat P."/>
            <person name="Pawlowska J."/>
        </authorList>
    </citation>
    <scope>NUCLEOTIDE SEQUENCE</scope>
    <source>
        <strain evidence="2">WA0000017839</strain>
    </source>
</reference>
<protein>
    <submittedName>
        <fullName evidence="2">Uncharacterized protein</fullName>
    </submittedName>
</protein>
<dbReference type="InterPro" id="IPR044688">
    <property type="entry name" value="SCI-1-like"/>
</dbReference>
<name>A0A8H7UZ47_9FUNG</name>
<feature type="compositionally biased region" description="Basic and acidic residues" evidence="1">
    <location>
        <begin position="278"/>
        <end position="293"/>
    </location>
</feature>
<feature type="region of interest" description="Disordered" evidence="1">
    <location>
        <begin position="180"/>
        <end position="204"/>
    </location>
</feature>
<gene>
    <name evidence="2" type="ORF">INT47_005646</name>
</gene>
<sequence length="327" mass="37798">MSSRKHSTRESERDDKHSSSSKHTSSSKHSGSSRHNSSSSSSKRGNGKRHHESDDEGSSSKREKRHLESVGLPASLKASIQPITEDAYFEKATEFRLWLKEHKHKYMDEISSKESRRYFKKFVDKWNHYELEAKFYQGLNSTQLSSSDTTRFKWGFAKSLDQSELDSVRDSVDSMTALSRGEDKLKRRANVGPSMPPPSMPVFKGDQRKYEQKKQKEMRQAILDEVAPRETGREAQIAKKRALNSYHKREPSPDVELSEADLMGVDDFKSRLAAERRAKEIRESRQNERREQRLAPIMDKMGEYKAKESATMAMFKKMAEEQRKNRG</sequence>
<organism evidence="2 3">
    <name type="scientific">Mucor saturninus</name>
    <dbReference type="NCBI Taxonomy" id="64648"/>
    <lineage>
        <taxon>Eukaryota</taxon>
        <taxon>Fungi</taxon>
        <taxon>Fungi incertae sedis</taxon>
        <taxon>Mucoromycota</taxon>
        <taxon>Mucoromycotina</taxon>
        <taxon>Mucoromycetes</taxon>
        <taxon>Mucorales</taxon>
        <taxon>Mucorineae</taxon>
        <taxon>Mucoraceae</taxon>
        <taxon>Mucor</taxon>
    </lineage>
</organism>
<dbReference type="AlphaFoldDB" id="A0A8H7UZ47"/>
<dbReference type="EMBL" id="JAEPRD010000129">
    <property type="protein sequence ID" value="KAG2197393.1"/>
    <property type="molecule type" value="Genomic_DNA"/>
</dbReference>
<comment type="caution">
    <text evidence="2">The sequence shown here is derived from an EMBL/GenBank/DDBJ whole genome shotgun (WGS) entry which is preliminary data.</text>
</comment>
<dbReference type="OrthoDB" id="2139939at2759"/>
<accession>A0A8H7UZ47</accession>
<feature type="region of interest" description="Disordered" evidence="1">
    <location>
        <begin position="1"/>
        <end position="76"/>
    </location>
</feature>
<keyword evidence="3" id="KW-1185">Reference proteome</keyword>
<proteinExistence type="predicted"/>
<evidence type="ECO:0000313" key="2">
    <source>
        <dbReference type="EMBL" id="KAG2197393.1"/>
    </source>
</evidence>
<evidence type="ECO:0000313" key="3">
    <source>
        <dbReference type="Proteomes" id="UP000603453"/>
    </source>
</evidence>